<evidence type="ECO:0000313" key="1">
    <source>
        <dbReference type="EMBL" id="KAH7996748.1"/>
    </source>
</evidence>
<name>A0ACB8EVN0_9SAUR</name>
<organism evidence="1 2">
    <name type="scientific">Sphaerodactylus townsendi</name>
    <dbReference type="NCBI Taxonomy" id="933632"/>
    <lineage>
        <taxon>Eukaryota</taxon>
        <taxon>Metazoa</taxon>
        <taxon>Chordata</taxon>
        <taxon>Craniata</taxon>
        <taxon>Vertebrata</taxon>
        <taxon>Euteleostomi</taxon>
        <taxon>Lepidosauria</taxon>
        <taxon>Squamata</taxon>
        <taxon>Bifurcata</taxon>
        <taxon>Gekkota</taxon>
        <taxon>Sphaerodactylidae</taxon>
        <taxon>Sphaerodactylus</taxon>
    </lineage>
</organism>
<comment type="caution">
    <text evidence="1">The sequence shown here is derived from an EMBL/GenBank/DDBJ whole genome shotgun (WGS) entry which is preliminary data.</text>
</comment>
<accession>A0ACB8EVN0</accession>
<keyword evidence="2" id="KW-1185">Reference proteome</keyword>
<evidence type="ECO:0000313" key="2">
    <source>
        <dbReference type="Proteomes" id="UP000827872"/>
    </source>
</evidence>
<proteinExistence type="predicted"/>
<protein>
    <submittedName>
        <fullName evidence="1">Uncharacterized protein</fullName>
    </submittedName>
</protein>
<dbReference type="Proteomes" id="UP000827872">
    <property type="component" value="Linkage Group LG15"/>
</dbReference>
<gene>
    <name evidence="1" type="ORF">K3G42_010724</name>
</gene>
<dbReference type="EMBL" id="CM037628">
    <property type="protein sequence ID" value="KAH7996748.1"/>
    <property type="molecule type" value="Genomic_DNA"/>
</dbReference>
<reference evidence="1" key="1">
    <citation type="submission" date="2021-08" db="EMBL/GenBank/DDBJ databases">
        <title>The first chromosome-level gecko genome reveals the dynamic sex chromosomes of Neotropical dwarf geckos (Sphaerodactylidae: Sphaerodactylus).</title>
        <authorList>
            <person name="Pinto B.J."/>
            <person name="Keating S.E."/>
            <person name="Gamble T."/>
        </authorList>
    </citation>
    <scope>NUCLEOTIDE SEQUENCE</scope>
    <source>
        <strain evidence="1">TG3544</strain>
    </source>
</reference>
<sequence>MATKKANNEVQQQLESVFQRFPLLLVHGIPLMEPIAQRWAEVENFEARPDDLVIATYPKAGTTWTQEIVDLILAAGDTEKSQRAPMQVRIPFLEYCTPPPLPSGIDRLVNAPSPRVMKTHLPFQLLPKSFLEKDCKIIYVARNAKDTVVSYFFFDQMHLMQPDPGPWNGYVTKFMEGNVPWGSWYDHVRCYWEKKANHRILYLFYEDMKEDLVREIRRMTDFLEVDLPEDIVDKIAHHTSFQIMKDNPMANYDTVPSTIFDRTKSSFMRKGEVGDWKNYFTVAQNEAFDADYLRKMEGTSLHFRNVLNSQKKFS</sequence>